<dbReference type="PIRSF" id="PIRSF029928">
    <property type="entry name" value="Late_competence_ComGC"/>
    <property type="match status" value="1"/>
</dbReference>
<sequence length="107" mass="11601">MKHIKLTQDGFTLIEMMIVLMIISILLLIAVPNMIKSHDIVETKSCKATIQLVQSQIATYKVENNGETPDLATLKGEGYVDSVECPDGGELSINSEGKVVRADGEAP</sequence>
<evidence type="ECO:0000256" key="9">
    <source>
        <dbReference type="ARBA" id="ARBA00043982"/>
    </source>
</evidence>
<evidence type="ECO:0000256" key="6">
    <source>
        <dbReference type="ARBA" id="ARBA00022989"/>
    </source>
</evidence>
<keyword evidence="3 10" id="KW-1003">Cell membrane</keyword>
<evidence type="ECO:0000256" key="5">
    <source>
        <dbReference type="ARBA" id="ARBA00022692"/>
    </source>
</evidence>
<keyword evidence="10" id="KW-0813">Transport</keyword>
<evidence type="ECO:0000256" key="8">
    <source>
        <dbReference type="ARBA" id="ARBA00023287"/>
    </source>
</evidence>
<keyword evidence="4 11" id="KW-0488">Methylation</keyword>
<proteinExistence type="inferred from homology"/>
<dbReference type="GO" id="GO:0015628">
    <property type="term" value="P:protein secretion by the type II secretion system"/>
    <property type="evidence" value="ECO:0007669"/>
    <property type="project" value="InterPro"/>
</dbReference>
<evidence type="ECO:0000313" key="14">
    <source>
        <dbReference type="Proteomes" id="UP000295416"/>
    </source>
</evidence>
<keyword evidence="6 10" id="KW-1133">Transmembrane helix</keyword>
<keyword evidence="8 10" id="KW-0178">Competence</keyword>
<evidence type="ECO:0000256" key="11">
    <source>
        <dbReference type="PIRSR" id="PIRSR029928-50"/>
    </source>
</evidence>
<feature type="transmembrane region" description="Helical" evidence="10">
    <location>
        <begin position="12"/>
        <end position="35"/>
    </location>
</feature>
<evidence type="ECO:0000256" key="10">
    <source>
        <dbReference type="PIRNR" id="PIRNR029928"/>
    </source>
</evidence>
<dbReference type="InterPro" id="IPR012902">
    <property type="entry name" value="N_methyl_site"/>
</dbReference>
<feature type="compositionally biased region" description="Basic and acidic residues" evidence="12">
    <location>
        <begin position="98"/>
        <end position="107"/>
    </location>
</feature>
<dbReference type="NCBIfam" id="NF040999">
    <property type="entry name" value="pilin_ComGC"/>
    <property type="match status" value="1"/>
</dbReference>
<keyword evidence="7 10" id="KW-0472">Membrane</keyword>
<dbReference type="InterPro" id="IPR000983">
    <property type="entry name" value="Bac_GSPG_pilin"/>
</dbReference>
<comment type="function">
    <text evidence="10">Required for transformation and DNA binding.</text>
</comment>
<dbReference type="SUPFAM" id="SSF54523">
    <property type="entry name" value="Pili subunits"/>
    <property type="match status" value="1"/>
</dbReference>
<feature type="chain" id="PRO_5035540378" description="ComG operon protein 3" evidence="11">
    <location>
        <begin position="11"/>
        <end position="107"/>
    </location>
</feature>
<comment type="subcellular location">
    <subcellularLocation>
        <location evidence="1">Cell membrane</location>
        <topology evidence="1">Single-pass membrane protein</topology>
    </subcellularLocation>
    <subcellularLocation>
        <location evidence="2">Cell surface</location>
    </subcellularLocation>
</comment>
<protein>
    <recommendedName>
        <fullName evidence="10">ComG operon protein 3</fullName>
    </recommendedName>
</protein>
<dbReference type="PRINTS" id="PR00813">
    <property type="entry name" value="BCTERIALGSPG"/>
</dbReference>
<dbReference type="InterPro" id="IPR045584">
    <property type="entry name" value="Pilin-like"/>
</dbReference>
<dbReference type="GO" id="GO:0030420">
    <property type="term" value="P:establishment of competence for transformation"/>
    <property type="evidence" value="ECO:0007669"/>
    <property type="project" value="UniProtKB-UniRule"/>
</dbReference>
<evidence type="ECO:0000313" key="13">
    <source>
        <dbReference type="EMBL" id="TCP31152.1"/>
    </source>
</evidence>
<keyword evidence="14" id="KW-1185">Reference proteome</keyword>
<evidence type="ECO:0000256" key="7">
    <source>
        <dbReference type="ARBA" id="ARBA00023136"/>
    </source>
</evidence>
<name>A0A4R2P8B1_9BACL</name>
<evidence type="ECO:0000256" key="12">
    <source>
        <dbReference type="SAM" id="MobiDB-lite"/>
    </source>
</evidence>
<feature type="modified residue" description="N-methylphenylalanine" evidence="11">
    <location>
        <position position="11"/>
    </location>
</feature>
<dbReference type="AlphaFoldDB" id="A0A4R2P8B1"/>
<dbReference type="Gene3D" id="3.30.700.10">
    <property type="entry name" value="Glycoprotein, Type 4 Pilin"/>
    <property type="match status" value="1"/>
</dbReference>
<evidence type="ECO:0000256" key="4">
    <source>
        <dbReference type="ARBA" id="ARBA00022481"/>
    </source>
</evidence>
<dbReference type="Proteomes" id="UP000295416">
    <property type="component" value="Unassembled WGS sequence"/>
</dbReference>
<feature type="region of interest" description="Disordered" evidence="12">
    <location>
        <begin position="88"/>
        <end position="107"/>
    </location>
</feature>
<dbReference type="OrthoDB" id="1798043at2"/>
<dbReference type="NCBIfam" id="TIGR02532">
    <property type="entry name" value="IV_pilin_GFxxxE"/>
    <property type="match status" value="1"/>
</dbReference>
<evidence type="ECO:0000256" key="3">
    <source>
        <dbReference type="ARBA" id="ARBA00022475"/>
    </source>
</evidence>
<reference evidence="13 14" key="1">
    <citation type="submission" date="2019-03" db="EMBL/GenBank/DDBJ databases">
        <title>Genomic Encyclopedia of Type Strains, Phase IV (KMG-IV): sequencing the most valuable type-strain genomes for metagenomic binning, comparative biology and taxonomic classification.</title>
        <authorList>
            <person name="Goeker M."/>
        </authorList>
    </citation>
    <scope>NUCLEOTIDE SEQUENCE [LARGE SCALE GENOMIC DNA]</scope>
    <source>
        <strain evidence="13 14">DSM 19377</strain>
    </source>
</reference>
<accession>A0A4R2P8B1</accession>
<comment type="subunit">
    <text evidence="10">Homodimer.</text>
</comment>
<keyword evidence="5 10" id="KW-0812">Transmembrane</keyword>
<comment type="caution">
    <text evidence="13">The sequence shown here is derived from an EMBL/GenBank/DDBJ whole genome shotgun (WGS) entry which is preliminary data.</text>
</comment>
<gene>
    <name evidence="13" type="ORF">EV207_10333</name>
</gene>
<dbReference type="GO" id="GO:0009986">
    <property type="term" value="C:cell surface"/>
    <property type="evidence" value="ECO:0007669"/>
    <property type="project" value="UniProtKB-SubCell"/>
</dbReference>
<dbReference type="Pfam" id="PF07963">
    <property type="entry name" value="N_methyl"/>
    <property type="match status" value="1"/>
</dbReference>
<feature type="propeptide" id="PRO_5035540379" evidence="11">
    <location>
        <begin position="1"/>
        <end position="10"/>
    </location>
</feature>
<dbReference type="EMBL" id="SLXK01000003">
    <property type="protein sequence ID" value="TCP31152.1"/>
    <property type="molecule type" value="Genomic_DNA"/>
</dbReference>
<comment type="similarity">
    <text evidence="9 10">Belongs to the ComGC family.</text>
</comment>
<evidence type="ECO:0000256" key="2">
    <source>
        <dbReference type="ARBA" id="ARBA00004241"/>
    </source>
</evidence>
<dbReference type="RefSeq" id="WP_132743660.1">
    <property type="nucleotide sequence ID" value="NZ_SLXK01000003.1"/>
</dbReference>
<dbReference type="GO" id="GO:0015627">
    <property type="term" value="C:type II protein secretion system complex"/>
    <property type="evidence" value="ECO:0007669"/>
    <property type="project" value="InterPro"/>
</dbReference>
<dbReference type="InterPro" id="IPR016940">
    <property type="entry name" value="ComGC"/>
</dbReference>
<organism evidence="13 14">
    <name type="scientific">Scopulibacillus darangshiensis</name>
    <dbReference type="NCBI Taxonomy" id="442528"/>
    <lineage>
        <taxon>Bacteria</taxon>
        <taxon>Bacillati</taxon>
        <taxon>Bacillota</taxon>
        <taxon>Bacilli</taxon>
        <taxon>Bacillales</taxon>
        <taxon>Sporolactobacillaceae</taxon>
        <taxon>Scopulibacillus</taxon>
    </lineage>
</organism>
<evidence type="ECO:0000256" key="1">
    <source>
        <dbReference type="ARBA" id="ARBA00004162"/>
    </source>
</evidence>
<dbReference type="GO" id="GO:0005886">
    <property type="term" value="C:plasma membrane"/>
    <property type="evidence" value="ECO:0007669"/>
    <property type="project" value="UniProtKB-SubCell"/>
</dbReference>